<dbReference type="Gene3D" id="2.60.120.260">
    <property type="entry name" value="Galactose-binding domain-like"/>
    <property type="match status" value="1"/>
</dbReference>
<dbReference type="AlphaFoldDB" id="A0A8B6EJA1"/>
<keyword evidence="2" id="KW-1185">Reference proteome</keyword>
<protein>
    <recommendedName>
        <fullName evidence="3">Fucolectin tachylectin-4 pentraxin-1 domain-containing protein</fullName>
    </recommendedName>
</protein>
<name>A0A8B6EJA1_MYTGA</name>
<accession>A0A8B6EJA1</accession>
<proteinExistence type="predicted"/>
<comment type="caution">
    <text evidence="1">The sequence shown here is derived from an EMBL/GenBank/DDBJ whole genome shotgun (WGS) entry which is preliminary data.</text>
</comment>
<organism evidence="1 2">
    <name type="scientific">Mytilus galloprovincialis</name>
    <name type="common">Mediterranean mussel</name>
    <dbReference type="NCBI Taxonomy" id="29158"/>
    <lineage>
        <taxon>Eukaryota</taxon>
        <taxon>Metazoa</taxon>
        <taxon>Spiralia</taxon>
        <taxon>Lophotrochozoa</taxon>
        <taxon>Mollusca</taxon>
        <taxon>Bivalvia</taxon>
        <taxon>Autobranchia</taxon>
        <taxon>Pteriomorphia</taxon>
        <taxon>Mytilida</taxon>
        <taxon>Mytiloidea</taxon>
        <taxon>Mytilidae</taxon>
        <taxon>Mytilinae</taxon>
        <taxon>Mytilus</taxon>
    </lineage>
</organism>
<gene>
    <name evidence="1" type="ORF">MGAL_10B060081</name>
</gene>
<dbReference type="OrthoDB" id="547680at2759"/>
<dbReference type="InterPro" id="IPR008979">
    <property type="entry name" value="Galactose-bd-like_sf"/>
</dbReference>
<dbReference type="EMBL" id="UYJE01005205">
    <property type="protein sequence ID" value="VDI35098.1"/>
    <property type="molecule type" value="Genomic_DNA"/>
</dbReference>
<evidence type="ECO:0000313" key="2">
    <source>
        <dbReference type="Proteomes" id="UP000596742"/>
    </source>
</evidence>
<sequence length="82" mass="8981">MHSCCGSRLRKMLIHVGENLDTSNMELCGQFFGPAVSGQVIVTQCNTLPKGQKVKLTSVNTEPKAFHLTEVEVYGVDGYSSY</sequence>
<reference evidence="1" key="1">
    <citation type="submission" date="2018-11" db="EMBL/GenBank/DDBJ databases">
        <authorList>
            <person name="Alioto T."/>
            <person name="Alioto T."/>
        </authorList>
    </citation>
    <scope>NUCLEOTIDE SEQUENCE</scope>
</reference>
<dbReference type="SUPFAM" id="SSF49785">
    <property type="entry name" value="Galactose-binding domain-like"/>
    <property type="match status" value="1"/>
</dbReference>
<evidence type="ECO:0008006" key="3">
    <source>
        <dbReference type="Google" id="ProtNLM"/>
    </source>
</evidence>
<dbReference type="Proteomes" id="UP000596742">
    <property type="component" value="Unassembled WGS sequence"/>
</dbReference>
<evidence type="ECO:0000313" key="1">
    <source>
        <dbReference type="EMBL" id="VDI35098.1"/>
    </source>
</evidence>